<reference evidence="1 2" key="1">
    <citation type="submission" date="2024-10" db="EMBL/GenBank/DDBJ databases">
        <title>The Natural Products Discovery Center: Release of the First 8490 Sequenced Strains for Exploring Actinobacteria Biosynthetic Diversity.</title>
        <authorList>
            <person name="Kalkreuter E."/>
            <person name="Kautsar S.A."/>
            <person name="Yang D."/>
            <person name="Bader C.D."/>
            <person name="Teijaro C.N."/>
            <person name="Fluegel L."/>
            <person name="Davis C.M."/>
            <person name="Simpson J.R."/>
            <person name="Lauterbach L."/>
            <person name="Steele A.D."/>
            <person name="Gui C."/>
            <person name="Meng S."/>
            <person name="Li G."/>
            <person name="Viehrig K."/>
            <person name="Ye F."/>
            <person name="Su P."/>
            <person name="Kiefer A.F."/>
            <person name="Nichols A."/>
            <person name="Cepeda A.J."/>
            <person name="Yan W."/>
            <person name="Fan B."/>
            <person name="Jiang Y."/>
            <person name="Adhikari A."/>
            <person name="Zheng C.-J."/>
            <person name="Schuster L."/>
            <person name="Cowan T.M."/>
            <person name="Smanski M.J."/>
            <person name="Chevrette M.G."/>
            <person name="De Carvalho L.P.S."/>
            <person name="Shen B."/>
        </authorList>
    </citation>
    <scope>NUCLEOTIDE SEQUENCE [LARGE SCALE GENOMIC DNA]</scope>
    <source>
        <strain evidence="1 2">NPDC087045</strain>
    </source>
</reference>
<sequence length="253" mass="28192">MSEASGDSPGMTVQLLTVGMHNPSEIARDGFINSQKLIELFNSGKSQNPELDLRSALEGLIKVFWLAISQRTTIAQQMHCIGKILAEDYGCSLGFKNDHYFTNCPNMLLHQDYGFSLRGFEKYKCSICNMDPVDCDHRTGRTYGSVRCQAFDGRCNICCDEIAACTHTLDEIYDDVEAIKIVADLEVVTFDMVKEPDFPFSRVVEIPYSKDFILEMLKNDPGIGDFSYGNSVIDCSHCISCKGYVPNEGIGNV</sequence>
<organism evidence="1 2">
    <name type="scientific">Herbaspirillum chlorophenolicum</name>
    <dbReference type="NCBI Taxonomy" id="211589"/>
    <lineage>
        <taxon>Bacteria</taxon>
        <taxon>Pseudomonadati</taxon>
        <taxon>Pseudomonadota</taxon>
        <taxon>Betaproteobacteria</taxon>
        <taxon>Burkholderiales</taxon>
        <taxon>Oxalobacteraceae</taxon>
        <taxon>Herbaspirillum</taxon>
    </lineage>
</organism>
<accession>A0ABW8EVA8</accession>
<protein>
    <submittedName>
        <fullName evidence="1">Uncharacterized protein</fullName>
    </submittedName>
</protein>
<gene>
    <name evidence="1" type="ORF">ACIPEN_03030</name>
</gene>
<name>A0ABW8EVA8_9BURK</name>
<evidence type="ECO:0000313" key="2">
    <source>
        <dbReference type="Proteomes" id="UP001617427"/>
    </source>
</evidence>
<keyword evidence="2" id="KW-1185">Reference proteome</keyword>
<proteinExistence type="predicted"/>
<comment type="caution">
    <text evidence="1">The sequence shown here is derived from an EMBL/GenBank/DDBJ whole genome shotgun (WGS) entry which is preliminary data.</text>
</comment>
<dbReference type="Proteomes" id="UP001617427">
    <property type="component" value="Unassembled WGS sequence"/>
</dbReference>
<evidence type="ECO:0000313" key="1">
    <source>
        <dbReference type="EMBL" id="MFJ3044784.1"/>
    </source>
</evidence>
<dbReference type="RefSeq" id="WP_402698276.1">
    <property type="nucleotide sequence ID" value="NZ_JBIUZV010000002.1"/>
</dbReference>
<dbReference type="EMBL" id="JBIUZV010000002">
    <property type="protein sequence ID" value="MFJ3044784.1"/>
    <property type="molecule type" value="Genomic_DNA"/>
</dbReference>